<keyword evidence="3" id="KW-0238">DNA-binding</keyword>
<dbReference type="Pfam" id="PF02796">
    <property type="entry name" value="HTH_7"/>
    <property type="match status" value="1"/>
</dbReference>
<evidence type="ECO:0000259" key="6">
    <source>
        <dbReference type="PROSITE" id="PS51736"/>
    </source>
</evidence>
<dbReference type="Gene3D" id="3.40.50.1390">
    <property type="entry name" value="Resolvase, N-terminal catalytic domain"/>
    <property type="match status" value="1"/>
</dbReference>
<dbReference type="InterPro" id="IPR006118">
    <property type="entry name" value="Recombinase_CS"/>
</dbReference>
<dbReference type="InterPro" id="IPR006120">
    <property type="entry name" value="Resolvase_HTH_dom"/>
</dbReference>
<evidence type="ECO:0000313" key="7">
    <source>
        <dbReference type="EMBL" id="MBB6107679.1"/>
    </source>
</evidence>
<dbReference type="Pfam" id="PF00239">
    <property type="entry name" value="Resolvase"/>
    <property type="match status" value="1"/>
</dbReference>
<dbReference type="InterPro" id="IPR006119">
    <property type="entry name" value="Resolv_N"/>
</dbReference>
<protein>
    <submittedName>
        <fullName evidence="7">DNA invertase Pin-like site-specific DNA recombinase</fullName>
    </submittedName>
</protein>
<dbReference type="SMART" id="SM00857">
    <property type="entry name" value="Resolvase"/>
    <property type="match status" value="1"/>
</dbReference>
<sequence>MIIGYARVSTQEQNLDLQIDDLLKAGCSKIFKEHISGKNTHRPELQKMIDMLRPGDKIMVWKLDRLGRSLRDLIDLVAEFQKLDVNFISLNDSIDTSTPTGRFTFNLFASIAEFERDIIRQRTKAGLAAARVRGKIGGRPKGLSKEKLAKAKTATLLYNSGEKTVDEILTDLSIGRATFYRYLKQINNLITSANKVTS</sequence>
<dbReference type="EMBL" id="JACHCB010000001">
    <property type="protein sequence ID" value="MBB6107679.1"/>
    <property type="molecule type" value="Genomic_DNA"/>
</dbReference>
<dbReference type="PROSITE" id="PS00398">
    <property type="entry name" value="RECOMBINASES_2"/>
    <property type="match status" value="1"/>
</dbReference>
<feature type="active site" description="O-(5'-phospho-DNA)-serine intermediate" evidence="5">
    <location>
        <position position="9"/>
    </location>
</feature>
<dbReference type="RefSeq" id="WP_076369869.1">
    <property type="nucleotide sequence ID" value="NZ_FTMG01000001.1"/>
</dbReference>
<dbReference type="Proteomes" id="UP000541583">
    <property type="component" value="Unassembled WGS sequence"/>
</dbReference>
<organism evidence="7 8">
    <name type="scientific">Mucilaginibacter lappiensis</name>
    <dbReference type="NCBI Taxonomy" id="354630"/>
    <lineage>
        <taxon>Bacteria</taxon>
        <taxon>Pseudomonadati</taxon>
        <taxon>Bacteroidota</taxon>
        <taxon>Sphingobacteriia</taxon>
        <taxon>Sphingobacteriales</taxon>
        <taxon>Sphingobacteriaceae</taxon>
        <taxon>Mucilaginibacter</taxon>
    </lineage>
</organism>
<gene>
    <name evidence="7" type="ORF">HDF23_000409</name>
</gene>
<comment type="similarity">
    <text evidence="1">Belongs to the site-specific recombinase resolvase family.</text>
</comment>
<evidence type="ECO:0000256" key="4">
    <source>
        <dbReference type="ARBA" id="ARBA00023172"/>
    </source>
</evidence>
<dbReference type="InterPro" id="IPR050639">
    <property type="entry name" value="SSR_resolvase"/>
</dbReference>
<dbReference type="CDD" id="cd03768">
    <property type="entry name" value="SR_ResInv"/>
    <property type="match status" value="1"/>
</dbReference>
<keyword evidence="2" id="KW-0229">DNA integration</keyword>
<evidence type="ECO:0000256" key="5">
    <source>
        <dbReference type="PROSITE-ProRule" id="PRU10137"/>
    </source>
</evidence>
<evidence type="ECO:0000256" key="3">
    <source>
        <dbReference type="ARBA" id="ARBA00023125"/>
    </source>
</evidence>
<dbReference type="PANTHER" id="PTHR30461:SF2">
    <property type="entry name" value="SERINE RECOMBINASE PINE-RELATED"/>
    <property type="match status" value="1"/>
</dbReference>
<comment type="caution">
    <text evidence="7">The sequence shown here is derived from an EMBL/GenBank/DDBJ whole genome shotgun (WGS) entry which is preliminary data.</text>
</comment>
<accession>A0ABR6PD63</accession>
<dbReference type="SUPFAM" id="SSF53041">
    <property type="entry name" value="Resolvase-like"/>
    <property type="match status" value="1"/>
</dbReference>
<name>A0ABR6PD63_9SPHI</name>
<keyword evidence="4" id="KW-0233">DNA recombination</keyword>
<reference evidence="7 8" key="1">
    <citation type="submission" date="2020-08" db="EMBL/GenBank/DDBJ databases">
        <title>Genomic Encyclopedia of Type Strains, Phase IV (KMG-V): Genome sequencing to study the core and pangenomes of soil and plant-associated prokaryotes.</title>
        <authorList>
            <person name="Whitman W."/>
        </authorList>
    </citation>
    <scope>NUCLEOTIDE SEQUENCE [LARGE SCALE GENOMIC DNA]</scope>
    <source>
        <strain evidence="7 8">ANJLi2</strain>
    </source>
</reference>
<dbReference type="PANTHER" id="PTHR30461">
    <property type="entry name" value="DNA-INVERTASE FROM LAMBDOID PROPHAGE"/>
    <property type="match status" value="1"/>
</dbReference>
<proteinExistence type="inferred from homology"/>
<dbReference type="PROSITE" id="PS00397">
    <property type="entry name" value="RECOMBINASES_1"/>
    <property type="match status" value="1"/>
</dbReference>
<evidence type="ECO:0000313" key="8">
    <source>
        <dbReference type="Proteomes" id="UP000541583"/>
    </source>
</evidence>
<dbReference type="PROSITE" id="PS51736">
    <property type="entry name" value="RECOMBINASES_3"/>
    <property type="match status" value="1"/>
</dbReference>
<keyword evidence="8" id="KW-1185">Reference proteome</keyword>
<dbReference type="InterPro" id="IPR036162">
    <property type="entry name" value="Resolvase-like_N_sf"/>
</dbReference>
<evidence type="ECO:0000256" key="1">
    <source>
        <dbReference type="ARBA" id="ARBA00009913"/>
    </source>
</evidence>
<evidence type="ECO:0000256" key="2">
    <source>
        <dbReference type="ARBA" id="ARBA00022908"/>
    </source>
</evidence>
<feature type="domain" description="Resolvase/invertase-type recombinase catalytic" evidence="6">
    <location>
        <begin position="1"/>
        <end position="134"/>
    </location>
</feature>